<proteinExistence type="predicted"/>
<dbReference type="EMBL" id="MPUH01000125">
    <property type="protein sequence ID" value="OMJ89493.1"/>
    <property type="molecule type" value="Genomic_DNA"/>
</dbReference>
<protein>
    <submittedName>
        <fullName evidence="1">Uncharacterized protein</fullName>
    </submittedName>
</protein>
<comment type="caution">
    <text evidence="1">The sequence shown here is derived from an EMBL/GenBank/DDBJ whole genome shotgun (WGS) entry which is preliminary data.</text>
</comment>
<keyword evidence="2" id="KW-1185">Reference proteome</keyword>
<reference evidence="1 2" key="1">
    <citation type="submission" date="2016-11" db="EMBL/GenBank/DDBJ databases">
        <title>The macronuclear genome of Stentor coeruleus: a giant cell with tiny introns.</title>
        <authorList>
            <person name="Slabodnick M."/>
            <person name="Ruby J.G."/>
            <person name="Reiff S.B."/>
            <person name="Swart E.C."/>
            <person name="Gosai S."/>
            <person name="Prabakaran S."/>
            <person name="Witkowska E."/>
            <person name="Larue G.E."/>
            <person name="Fisher S."/>
            <person name="Freeman R.M."/>
            <person name="Gunawardena J."/>
            <person name="Chu W."/>
            <person name="Stover N.A."/>
            <person name="Gregory B.D."/>
            <person name="Nowacki M."/>
            <person name="Derisi J."/>
            <person name="Roy S.W."/>
            <person name="Marshall W.F."/>
            <person name="Sood P."/>
        </authorList>
    </citation>
    <scope>NUCLEOTIDE SEQUENCE [LARGE SCALE GENOMIC DNA]</scope>
    <source>
        <strain evidence="1">WM001</strain>
    </source>
</reference>
<evidence type="ECO:0000313" key="2">
    <source>
        <dbReference type="Proteomes" id="UP000187209"/>
    </source>
</evidence>
<gene>
    <name evidence="1" type="ORF">SteCoe_8398</name>
</gene>
<name>A0A1R2CKD9_9CILI</name>
<accession>A0A1R2CKD9</accession>
<dbReference type="AlphaFoldDB" id="A0A1R2CKD9"/>
<sequence length="244" mass="28455">MANLNDQILLKESPAYVGSAKTYRFKKQIKKYLNEEKLNSSRSFEISSSEESSELPFLVSPQVEEEKVIESIPQVHYENPPDTFKAYRKFVGRAVPVVRRREFQPITFQQINDAKLESPKIMSREKLRTRSSAYDITLVKEMHKLYQKVSSVPLALLKNISLENYKSLQSLRSTRTKSNSSSYPSKIKNQLCLSKQKKKSCIKLPSVLSQKQFLGVVKDYEGHFKYSEEERPKFLPARRRYKFL</sequence>
<dbReference type="Proteomes" id="UP000187209">
    <property type="component" value="Unassembled WGS sequence"/>
</dbReference>
<evidence type="ECO:0000313" key="1">
    <source>
        <dbReference type="EMBL" id="OMJ89493.1"/>
    </source>
</evidence>
<organism evidence="1 2">
    <name type="scientific">Stentor coeruleus</name>
    <dbReference type="NCBI Taxonomy" id="5963"/>
    <lineage>
        <taxon>Eukaryota</taxon>
        <taxon>Sar</taxon>
        <taxon>Alveolata</taxon>
        <taxon>Ciliophora</taxon>
        <taxon>Postciliodesmatophora</taxon>
        <taxon>Heterotrichea</taxon>
        <taxon>Heterotrichida</taxon>
        <taxon>Stentoridae</taxon>
        <taxon>Stentor</taxon>
    </lineage>
</organism>